<dbReference type="PROSITE" id="PS50850">
    <property type="entry name" value="MFS"/>
    <property type="match status" value="1"/>
</dbReference>
<reference evidence="9 10" key="1">
    <citation type="submission" date="2014-04" db="EMBL/GenBank/DDBJ databases">
        <authorList>
            <consortium name="DOE Joint Genome Institute"/>
            <person name="Kuo A."/>
            <person name="Martino E."/>
            <person name="Perotto S."/>
            <person name="Kohler A."/>
            <person name="Nagy L.G."/>
            <person name="Floudas D."/>
            <person name="Copeland A."/>
            <person name="Barry K.W."/>
            <person name="Cichocki N."/>
            <person name="Veneault-Fourrey C."/>
            <person name="LaButti K."/>
            <person name="Lindquist E.A."/>
            <person name="Lipzen A."/>
            <person name="Lundell T."/>
            <person name="Morin E."/>
            <person name="Murat C."/>
            <person name="Sun H."/>
            <person name="Tunlid A."/>
            <person name="Henrissat B."/>
            <person name="Grigoriev I.V."/>
            <person name="Hibbett D.S."/>
            <person name="Martin F."/>
            <person name="Nordberg H.P."/>
            <person name="Cantor M.N."/>
            <person name="Hua S.X."/>
        </authorList>
    </citation>
    <scope>NUCLEOTIDE SEQUENCE [LARGE SCALE GENOMIC DNA]</scope>
    <source>
        <strain evidence="9 10">Zn</strain>
    </source>
</reference>
<name>A0A0C3CW82_OIDMZ</name>
<feature type="transmembrane region" description="Helical" evidence="7">
    <location>
        <begin position="340"/>
        <end position="359"/>
    </location>
</feature>
<dbReference type="InterPro" id="IPR011701">
    <property type="entry name" value="MFS"/>
</dbReference>
<feature type="transmembrane region" description="Helical" evidence="7">
    <location>
        <begin position="365"/>
        <end position="387"/>
    </location>
</feature>
<dbReference type="GO" id="GO:0022857">
    <property type="term" value="F:transmembrane transporter activity"/>
    <property type="evidence" value="ECO:0007669"/>
    <property type="project" value="InterPro"/>
</dbReference>
<keyword evidence="3 7" id="KW-0812">Transmembrane</keyword>
<feature type="region of interest" description="Disordered" evidence="6">
    <location>
        <begin position="1"/>
        <end position="30"/>
    </location>
</feature>
<keyword evidence="5 7" id="KW-0472">Membrane</keyword>
<feature type="transmembrane region" description="Helical" evidence="7">
    <location>
        <begin position="42"/>
        <end position="68"/>
    </location>
</feature>
<dbReference type="Pfam" id="PF07690">
    <property type="entry name" value="MFS_1"/>
    <property type="match status" value="1"/>
</dbReference>
<feature type="transmembrane region" description="Helical" evidence="7">
    <location>
        <begin position="203"/>
        <end position="224"/>
    </location>
</feature>
<feature type="transmembrane region" description="Helical" evidence="7">
    <location>
        <begin position="399"/>
        <end position="418"/>
    </location>
</feature>
<evidence type="ECO:0000256" key="4">
    <source>
        <dbReference type="ARBA" id="ARBA00022989"/>
    </source>
</evidence>
<dbReference type="FunFam" id="1.20.1250.20:FF:000013">
    <property type="entry name" value="MFS general substrate transporter"/>
    <property type="match status" value="1"/>
</dbReference>
<dbReference type="FunFam" id="1.20.1250.20:FF:000018">
    <property type="entry name" value="MFS transporter permease"/>
    <property type="match status" value="1"/>
</dbReference>
<dbReference type="Gene3D" id="1.20.1250.20">
    <property type="entry name" value="MFS general substrate transporter like domains"/>
    <property type="match status" value="2"/>
</dbReference>
<evidence type="ECO:0000256" key="6">
    <source>
        <dbReference type="SAM" id="MobiDB-lite"/>
    </source>
</evidence>
<feature type="transmembrane region" description="Helical" evidence="7">
    <location>
        <begin position="311"/>
        <end position="333"/>
    </location>
</feature>
<feature type="transmembrane region" description="Helical" evidence="7">
    <location>
        <begin position="276"/>
        <end position="296"/>
    </location>
</feature>
<evidence type="ECO:0000313" key="9">
    <source>
        <dbReference type="EMBL" id="KIN03239.1"/>
    </source>
</evidence>
<protein>
    <recommendedName>
        <fullName evidence="8">Major facilitator superfamily (MFS) profile domain-containing protein</fullName>
    </recommendedName>
</protein>
<evidence type="ECO:0000256" key="5">
    <source>
        <dbReference type="ARBA" id="ARBA00023136"/>
    </source>
</evidence>
<gene>
    <name evidence="9" type="ORF">OIDMADRAFT_40836</name>
</gene>
<dbReference type="EMBL" id="KN832874">
    <property type="protein sequence ID" value="KIN03239.1"/>
    <property type="molecule type" value="Genomic_DNA"/>
</dbReference>
<reference evidence="10" key="2">
    <citation type="submission" date="2015-01" db="EMBL/GenBank/DDBJ databases">
        <title>Evolutionary Origins and Diversification of the Mycorrhizal Mutualists.</title>
        <authorList>
            <consortium name="DOE Joint Genome Institute"/>
            <consortium name="Mycorrhizal Genomics Consortium"/>
            <person name="Kohler A."/>
            <person name="Kuo A."/>
            <person name="Nagy L.G."/>
            <person name="Floudas D."/>
            <person name="Copeland A."/>
            <person name="Barry K.W."/>
            <person name="Cichocki N."/>
            <person name="Veneault-Fourrey C."/>
            <person name="LaButti K."/>
            <person name="Lindquist E.A."/>
            <person name="Lipzen A."/>
            <person name="Lundell T."/>
            <person name="Morin E."/>
            <person name="Murat C."/>
            <person name="Riley R."/>
            <person name="Ohm R."/>
            <person name="Sun H."/>
            <person name="Tunlid A."/>
            <person name="Henrissat B."/>
            <person name="Grigoriev I.V."/>
            <person name="Hibbett D.S."/>
            <person name="Martin F."/>
        </authorList>
    </citation>
    <scope>NUCLEOTIDE SEQUENCE [LARGE SCALE GENOMIC DNA]</scope>
    <source>
        <strain evidence="10">Zn</strain>
    </source>
</reference>
<organism evidence="9 10">
    <name type="scientific">Oidiodendron maius (strain Zn)</name>
    <dbReference type="NCBI Taxonomy" id="913774"/>
    <lineage>
        <taxon>Eukaryota</taxon>
        <taxon>Fungi</taxon>
        <taxon>Dikarya</taxon>
        <taxon>Ascomycota</taxon>
        <taxon>Pezizomycotina</taxon>
        <taxon>Leotiomycetes</taxon>
        <taxon>Leotiomycetes incertae sedis</taxon>
        <taxon>Myxotrichaceae</taxon>
        <taxon>Oidiodendron</taxon>
    </lineage>
</organism>
<sequence length="477" mass="52973">MPPPPLERNRRWRGAEARDRSPNGSEASPYLRDTSRKIDLRLIPILGALYAISGIDRANLAVALLAGMGEELKFTEGSRYSIALLIFFVPYFIFEIPSNIILRRVGAARWLSFLSFGWGVSILGSGFARSWTVIVGIRILVGTFEAGFVPGCLCLISCWYDRYQVQKRISVFYAISLLAGGFGNILAYGAMKIHAGGFLGWRWIFIVEGLIPIALAPLGYWLIVDFPDKVHMSRLPFLTAEQVQITKDRLDSDRGDAQYIKVTRKTIFRVLRMWQIWVYSFQFMCAGIGVYAFAYFTPLILQGLGFNETKIYLLSAPPNIAAIPYAFGLSYIADKTKMRGPFVVLHAVVTLVGLMITAYTKQNAVRYFGIFLGTCGSNGNLPTILAWQANNIRGQDIRLVASGFQVAAGAIGGIYASTTFIEKQAPEYHGGIWATTAAQFALIASVALITIHHRRANKQADHSLVVLEGLEGFRYTY</sequence>
<evidence type="ECO:0000256" key="1">
    <source>
        <dbReference type="ARBA" id="ARBA00004141"/>
    </source>
</evidence>
<dbReference type="HOGENOM" id="CLU_001265_0_1_1"/>
<evidence type="ECO:0000313" key="10">
    <source>
        <dbReference type="Proteomes" id="UP000054321"/>
    </source>
</evidence>
<feature type="transmembrane region" description="Helical" evidence="7">
    <location>
        <begin position="134"/>
        <end position="159"/>
    </location>
</feature>
<evidence type="ECO:0000256" key="3">
    <source>
        <dbReference type="ARBA" id="ARBA00022692"/>
    </source>
</evidence>
<dbReference type="OrthoDB" id="3639251at2759"/>
<comment type="subcellular location">
    <subcellularLocation>
        <location evidence="1">Membrane</location>
        <topology evidence="1">Multi-pass membrane protein</topology>
    </subcellularLocation>
</comment>
<feature type="transmembrane region" description="Helical" evidence="7">
    <location>
        <begin position="171"/>
        <end position="191"/>
    </location>
</feature>
<proteinExistence type="predicted"/>
<feature type="transmembrane region" description="Helical" evidence="7">
    <location>
        <begin position="430"/>
        <end position="451"/>
    </location>
</feature>
<dbReference type="PANTHER" id="PTHR43791">
    <property type="entry name" value="PERMEASE-RELATED"/>
    <property type="match status" value="1"/>
</dbReference>
<dbReference type="STRING" id="913774.A0A0C3CW82"/>
<dbReference type="AlphaFoldDB" id="A0A0C3CW82"/>
<evidence type="ECO:0000256" key="7">
    <source>
        <dbReference type="SAM" id="Phobius"/>
    </source>
</evidence>
<dbReference type="PANTHER" id="PTHR43791:SF3">
    <property type="entry name" value="MAJOR FACILITATOR SUPERFAMILY (MFS) PROFILE DOMAIN-CONTAINING PROTEIN"/>
    <property type="match status" value="1"/>
</dbReference>
<dbReference type="Proteomes" id="UP000054321">
    <property type="component" value="Unassembled WGS sequence"/>
</dbReference>
<keyword evidence="2" id="KW-0813">Transport</keyword>
<feature type="transmembrane region" description="Helical" evidence="7">
    <location>
        <begin position="110"/>
        <end position="128"/>
    </location>
</feature>
<dbReference type="InParanoid" id="A0A0C3CW82"/>
<dbReference type="SUPFAM" id="SSF103473">
    <property type="entry name" value="MFS general substrate transporter"/>
    <property type="match status" value="1"/>
</dbReference>
<dbReference type="InterPro" id="IPR036259">
    <property type="entry name" value="MFS_trans_sf"/>
</dbReference>
<dbReference type="GO" id="GO:0016020">
    <property type="term" value="C:membrane"/>
    <property type="evidence" value="ECO:0007669"/>
    <property type="project" value="UniProtKB-SubCell"/>
</dbReference>
<evidence type="ECO:0000256" key="2">
    <source>
        <dbReference type="ARBA" id="ARBA00022448"/>
    </source>
</evidence>
<accession>A0A0C3CW82</accession>
<dbReference type="InterPro" id="IPR020846">
    <property type="entry name" value="MFS_dom"/>
</dbReference>
<feature type="transmembrane region" description="Helical" evidence="7">
    <location>
        <begin position="80"/>
        <end position="98"/>
    </location>
</feature>
<feature type="compositionally biased region" description="Basic and acidic residues" evidence="6">
    <location>
        <begin position="7"/>
        <end position="21"/>
    </location>
</feature>
<evidence type="ECO:0000259" key="8">
    <source>
        <dbReference type="PROSITE" id="PS50850"/>
    </source>
</evidence>
<keyword evidence="10" id="KW-1185">Reference proteome</keyword>
<feature type="domain" description="Major facilitator superfamily (MFS) profile" evidence="8">
    <location>
        <begin position="42"/>
        <end position="455"/>
    </location>
</feature>
<keyword evidence="4 7" id="KW-1133">Transmembrane helix</keyword>